<dbReference type="GO" id="GO:0007602">
    <property type="term" value="P:phototransduction"/>
    <property type="evidence" value="ECO:0007669"/>
    <property type="project" value="UniProtKB-KW"/>
</dbReference>
<dbReference type="InterPro" id="IPR027430">
    <property type="entry name" value="Retinal_BS"/>
</dbReference>
<evidence type="ECO:0000256" key="4">
    <source>
        <dbReference type="ARBA" id="ARBA00022692"/>
    </source>
</evidence>
<dbReference type="GO" id="GO:0016020">
    <property type="term" value="C:membrane"/>
    <property type="evidence" value="ECO:0007669"/>
    <property type="project" value="UniProtKB-SubCell"/>
</dbReference>
<dbReference type="EMBL" id="JBAMIC010000004">
    <property type="protein sequence ID" value="KAK7106928.1"/>
    <property type="molecule type" value="Genomic_DNA"/>
</dbReference>
<keyword evidence="4 12" id="KW-0812">Transmembrane</keyword>
<keyword evidence="5" id="KW-0681">Retinal protein</keyword>
<evidence type="ECO:0000256" key="10">
    <source>
        <dbReference type="ARBA" id="ARBA00023170"/>
    </source>
</evidence>
<evidence type="ECO:0000259" key="13">
    <source>
        <dbReference type="PROSITE" id="PS50262"/>
    </source>
</evidence>
<evidence type="ECO:0000313" key="15">
    <source>
        <dbReference type="Proteomes" id="UP001374579"/>
    </source>
</evidence>
<keyword evidence="15" id="KW-1185">Reference proteome</keyword>
<name>A0AAN9BIT2_9CAEN</name>
<evidence type="ECO:0000256" key="7">
    <source>
        <dbReference type="ARBA" id="ARBA00022991"/>
    </source>
</evidence>
<feature type="transmembrane region" description="Helical" evidence="12">
    <location>
        <begin position="72"/>
        <end position="94"/>
    </location>
</feature>
<keyword evidence="10" id="KW-0675">Receptor</keyword>
<gene>
    <name evidence="14" type="ORF">V1264_014948</name>
</gene>
<reference evidence="14 15" key="1">
    <citation type="submission" date="2024-02" db="EMBL/GenBank/DDBJ databases">
        <title>Chromosome-scale genome assembly of the rough periwinkle Littorina saxatilis.</title>
        <authorList>
            <person name="De Jode A."/>
            <person name="Faria R."/>
            <person name="Formenti G."/>
            <person name="Sims Y."/>
            <person name="Smith T.P."/>
            <person name="Tracey A."/>
            <person name="Wood J.M.D."/>
            <person name="Zagrodzka Z.B."/>
            <person name="Johannesson K."/>
            <person name="Butlin R.K."/>
            <person name="Leder E.H."/>
        </authorList>
    </citation>
    <scope>NUCLEOTIDE SEQUENCE [LARGE SCALE GENOMIC DNA]</scope>
    <source>
        <strain evidence="14">Snail1</strain>
        <tissue evidence="14">Muscle</tissue>
    </source>
</reference>
<evidence type="ECO:0000256" key="1">
    <source>
        <dbReference type="ARBA" id="ARBA00004141"/>
    </source>
</evidence>
<proteinExistence type="predicted"/>
<accession>A0AAN9BIT2</accession>
<dbReference type="PROSITE" id="PS50262">
    <property type="entry name" value="G_PROTEIN_RECEP_F1_2"/>
    <property type="match status" value="1"/>
</dbReference>
<evidence type="ECO:0000256" key="2">
    <source>
        <dbReference type="ARBA" id="ARBA00022543"/>
    </source>
</evidence>
<dbReference type="GO" id="GO:0004930">
    <property type="term" value="F:G protein-coupled receptor activity"/>
    <property type="evidence" value="ECO:0007669"/>
    <property type="project" value="UniProtKB-KW"/>
</dbReference>
<dbReference type="PANTHER" id="PTHR24240">
    <property type="entry name" value="OPSIN"/>
    <property type="match status" value="1"/>
</dbReference>
<dbReference type="Gene3D" id="1.20.1070.10">
    <property type="entry name" value="Rhodopsin 7-helix transmembrane proteins"/>
    <property type="match status" value="1"/>
</dbReference>
<dbReference type="AlphaFoldDB" id="A0AAN9BIT2"/>
<comment type="caution">
    <text evidence="14">The sequence shown here is derived from an EMBL/GenBank/DDBJ whole genome shotgun (WGS) entry which is preliminary data.</text>
</comment>
<protein>
    <recommendedName>
        <fullName evidence="13">G-protein coupled receptors family 1 profile domain-containing protein</fullName>
    </recommendedName>
</protein>
<evidence type="ECO:0000256" key="12">
    <source>
        <dbReference type="SAM" id="Phobius"/>
    </source>
</evidence>
<evidence type="ECO:0000256" key="6">
    <source>
        <dbReference type="ARBA" id="ARBA00022989"/>
    </source>
</evidence>
<keyword evidence="9 12" id="KW-0472">Membrane</keyword>
<dbReference type="Proteomes" id="UP001374579">
    <property type="component" value="Unassembled WGS sequence"/>
</dbReference>
<dbReference type="SUPFAM" id="SSF81321">
    <property type="entry name" value="Family A G protein-coupled receptor-like"/>
    <property type="match status" value="1"/>
</dbReference>
<keyword evidence="7" id="KW-0157">Chromophore</keyword>
<evidence type="ECO:0000256" key="9">
    <source>
        <dbReference type="ARBA" id="ARBA00023136"/>
    </source>
</evidence>
<keyword evidence="8" id="KW-0297">G-protein coupled receptor</keyword>
<comment type="subcellular location">
    <subcellularLocation>
        <location evidence="1">Membrane</location>
        <topology evidence="1">Multi-pass membrane protein</topology>
    </subcellularLocation>
</comment>
<organism evidence="14 15">
    <name type="scientific">Littorina saxatilis</name>
    <dbReference type="NCBI Taxonomy" id="31220"/>
    <lineage>
        <taxon>Eukaryota</taxon>
        <taxon>Metazoa</taxon>
        <taxon>Spiralia</taxon>
        <taxon>Lophotrochozoa</taxon>
        <taxon>Mollusca</taxon>
        <taxon>Gastropoda</taxon>
        <taxon>Caenogastropoda</taxon>
        <taxon>Littorinimorpha</taxon>
        <taxon>Littorinoidea</taxon>
        <taxon>Littorinidae</taxon>
        <taxon>Littorina</taxon>
    </lineage>
</organism>
<evidence type="ECO:0000256" key="3">
    <source>
        <dbReference type="ARBA" id="ARBA00022606"/>
    </source>
</evidence>
<keyword evidence="3" id="KW-0716">Sensory transduction</keyword>
<evidence type="ECO:0000256" key="5">
    <source>
        <dbReference type="ARBA" id="ARBA00022925"/>
    </source>
</evidence>
<dbReference type="InterPro" id="IPR050125">
    <property type="entry name" value="GPCR_opsins"/>
</dbReference>
<feature type="domain" description="G-protein coupled receptors family 1 profile" evidence="13">
    <location>
        <begin position="1"/>
        <end position="93"/>
    </location>
</feature>
<dbReference type="InterPro" id="IPR017452">
    <property type="entry name" value="GPCR_Rhodpsn_7TM"/>
</dbReference>
<evidence type="ECO:0000256" key="8">
    <source>
        <dbReference type="ARBA" id="ARBA00023040"/>
    </source>
</evidence>
<evidence type="ECO:0000313" key="14">
    <source>
        <dbReference type="EMBL" id="KAK7106928.1"/>
    </source>
</evidence>
<dbReference type="PROSITE" id="PS00238">
    <property type="entry name" value="OPSIN"/>
    <property type="match status" value="1"/>
</dbReference>
<sequence>MCLCYYKIVNRATKLRYVQRKVLDIEEATKHHSLRTEVKLSSMCFIMVFFYTTVWSPYAFVSLWSVYDDVPVWATTLPTMFAKLASTLNPYIYVIGNPDFRKSVSSVMRTVRNDNTVHPRREE</sequence>
<keyword evidence="11" id="KW-0807">Transducer</keyword>
<keyword evidence="2" id="KW-0600">Photoreceptor protein</keyword>
<dbReference type="PRINTS" id="PR00237">
    <property type="entry name" value="GPCRRHODOPSN"/>
</dbReference>
<evidence type="ECO:0000256" key="11">
    <source>
        <dbReference type="ARBA" id="ARBA00023224"/>
    </source>
</evidence>
<dbReference type="GO" id="GO:0009881">
    <property type="term" value="F:photoreceptor activity"/>
    <property type="evidence" value="ECO:0007669"/>
    <property type="project" value="UniProtKB-KW"/>
</dbReference>
<keyword evidence="6 12" id="KW-1133">Transmembrane helix</keyword>
<dbReference type="InterPro" id="IPR000276">
    <property type="entry name" value="GPCR_Rhodpsn"/>
</dbReference>
<dbReference type="Pfam" id="PF00001">
    <property type="entry name" value="7tm_1"/>
    <property type="match status" value="1"/>
</dbReference>
<feature type="transmembrane region" description="Helical" evidence="12">
    <location>
        <begin position="40"/>
        <end position="60"/>
    </location>
</feature>